<protein>
    <submittedName>
        <fullName evidence="1">Uncharacterized protein</fullName>
    </submittedName>
</protein>
<evidence type="ECO:0000313" key="2">
    <source>
        <dbReference type="Proteomes" id="UP000273405"/>
    </source>
</evidence>
<dbReference type="Proteomes" id="UP000273405">
    <property type="component" value="Unassembled WGS sequence"/>
</dbReference>
<dbReference type="RefSeq" id="WP_120628457.1">
    <property type="nucleotide sequence ID" value="NZ_RAWG01000227.1"/>
</dbReference>
<accession>A0A3A8N0X1</accession>
<keyword evidence="2" id="KW-1185">Reference proteome</keyword>
<dbReference type="OrthoDB" id="5509051at2"/>
<comment type="caution">
    <text evidence="1">The sequence shown here is derived from an EMBL/GenBank/DDBJ whole genome shotgun (WGS) entry which is preliminary data.</text>
</comment>
<dbReference type="EMBL" id="RAWG01000227">
    <property type="protein sequence ID" value="RKH37693.1"/>
    <property type="molecule type" value="Genomic_DNA"/>
</dbReference>
<gene>
    <name evidence="1" type="ORF">D7X12_28750</name>
</gene>
<evidence type="ECO:0000313" key="1">
    <source>
        <dbReference type="EMBL" id="RKH37693.1"/>
    </source>
</evidence>
<reference evidence="2" key="1">
    <citation type="submission" date="2018-09" db="EMBL/GenBank/DDBJ databases">
        <authorList>
            <person name="Livingstone P.G."/>
            <person name="Whitworth D.E."/>
        </authorList>
    </citation>
    <scope>NUCLEOTIDE SEQUENCE [LARGE SCALE GENOMIC DNA]</scope>
    <source>
        <strain evidence="2">CA040B</strain>
    </source>
</reference>
<name>A0A3A8N0X1_9BACT</name>
<dbReference type="AlphaFoldDB" id="A0A3A8N0X1"/>
<proteinExistence type="predicted"/>
<sequence length="234" mass="24852">MRRLEDWGKLGGIGIAALALAAALLFFGPRLLGAAAGPEAEIITTLKEAEHDGVSLPVPGAPVPLVSRKIQYARIAVSVAPDGQSAEAYATLDFEGVLGTTVVSTAGVERVPFALEAGEWKPQPSVAPRLVAAVAALEARRRALAQGLPQELARLTGPGGDGGVGQAWAEAAPLRRRRLTVAAWYLRLERDEAVVTEHYRLEGDLPSRPVDTRGERPLLLVREGDQFLFSPGLM</sequence>
<organism evidence="1 2">
    <name type="scientific">Corallococcus sicarius</name>
    <dbReference type="NCBI Taxonomy" id="2316726"/>
    <lineage>
        <taxon>Bacteria</taxon>
        <taxon>Pseudomonadati</taxon>
        <taxon>Myxococcota</taxon>
        <taxon>Myxococcia</taxon>
        <taxon>Myxococcales</taxon>
        <taxon>Cystobacterineae</taxon>
        <taxon>Myxococcaceae</taxon>
        <taxon>Corallococcus</taxon>
    </lineage>
</organism>